<dbReference type="InterPro" id="IPR036397">
    <property type="entry name" value="RNaseH_sf"/>
</dbReference>
<feature type="domain" description="Integrase catalytic" evidence="1">
    <location>
        <begin position="138"/>
        <end position="306"/>
    </location>
</feature>
<organism evidence="2">
    <name type="scientific">Candidatus Atribacter allofermentans</name>
    <dbReference type="NCBI Taxonomy" id="1852833"/>
    <lineage>
        <taxon>Bacteria</taxon>
        <taxon>Pseudomonadati</taxon>
        <taxon>Atribacterota</taxon>
        <taxon>Atribacteria</taxon>
        <taxon>Atribacterales</taxon>
        <taxon>Atribacteraceae</taxon>
        <taxon>Atribacter</taxon>
    </lineage>
</organism>
<dbReference type="SUPFAM" id="SSF46689">
    <property type="entry name" value="Homeodomain-like"/>
    <property type="match status" value="1"/>
</dbReference>
<dbReference type="AlphaFoldDB" id="A0A1V5ST34"/>
<evidence type="ECO:0000259" key="1">
    <source>
        <dbReference type="PROSITE" id="PS50994"/>
    </source>
</evidence>
<dbReference type="InterPro" id="IPR001584">
    <property type="entry name" value="Integrase_cat-core"/>
</dbReference>
<dbReference type="Pfam" id="PF13518">
    <property type="entry name" value="HTH_28"/>
    <property type="match status" value="1"/>
</dbReference>
<dbReference type="SUPFAM" id="SSF53098">
    <property type="entry name" value="Ribonuclease H-like"/>
    <property type="match status" value="1"/>
</dbReference>
<dbReference type="PANTHER" id="PTHR35004">
    <property type="entry name" value="TRANSPOSASE RV3428C-RELATED"/>
    <property type="match status" value="1"/>
</dbReference>
<dbReference type="Gene3D" id="3.30.420.10">
    <property type="entry name" value="Ribonuclease H-like superfamily/Ribonuclease H"/>
    <property type="match status" value="1"/>
</dbReference>
<protein>
    <submittedName>
        <fullName evidence="2">Integrase core domain protein</fullName>
    </submittedName>
</protein>
<dbReference type="Proteomes" id="UP000485569">
    <property type="component" value="Unassembled WGS sequence"/>
</dbReference>
<dbReference type="Pfam" id="PF13683">
    <property type="entry name" value="rve_3"/>
    <property type="match status" value="1"/>
</dbReference>
<name>A0A1V5ST34_9BACT</name>
<reference evidence="2" key="1">
    <citation type="submission" date="2017-02" db="EMBL/GenBank/DDBJ databases">
        <title>Delving into the versatile metabolic prowess of the omnipresent phylum Bacteroidetes.</title>
        <authorList>
            <person name="Nobu M.K."/>
            <person name="Mei R."/>
            <person name="Narihiro T."/>
            <person name="Kuroda K."/>
            <person name="Liu W.-T."/>
        </authorList>
    </citation>
    <scope>NUCLEOTIDE SEQUENCE</scope>
    <source>
        <strain evidence="2">ADurb.Bin276</strain>
    </source>
</reference>
<accession>A0A1V5ST34</accession>
<dbReference type="InterPro" id="IPR055247">
    <property type="entry name" value="InsJ-like_HTH"/>
</dbReference>
<evidence type="ECO:0000313" key="2">
    <source>
        <dbReference type="EMBL" id="OQA57657.1"/>
    </source>
</evidence>
<dbReference type="GO" id="GO:0003676">
    <property type="term" value="F:nucleic acid binding"/>
    <property type="evidence" value="ECO:0007669"/>
    <property type="project" value="InterPro"/>
</dbReference>
<gene>
    <name evidence="2" type="ORF">BWY41_01236</name>
</gene>
<dbReference type="InterPro" id="IPR012337">
    <property type="entry name" value="RNaseH-like_sf"/>
</dbReference>
<dbReference type="GO" id="GO:0015074">
    <property type="term" value="P:DNA integration"/>
    <property type="evidence" value="ECO:0007669"/>
    <property type="project" value="InterPro"/>
</dbReference>
<dbReference type="PANTHER" id="PTHR35004:SF6">
    <property type="entry name" value="TRANSPOSASE"/>
    <property type="match status" value="1"/>
</dbReference>
<proteinExistence type="predicted"/>
<comment type="caution">
    <text evidence="2">The sequence shown here is derived from an EMBL/GenBank/DDBJ whole genome shotgun (WGS) entry which is preliminary data.</text>
</comment>
<dbReference type="InterPro" id="IPR009057">
    <property type="entry name" value="Homeodomain-like_sf"/>
</dbReference>
<sequence>MPWMEVHKVDLRRELIYRYLNKEKVTDLCREYGISRKTAYKYIHRFQAFGLDGLKDQSRCPLYLASKTDALTEQMILDTKLKHPSWGAKKIKPFLEEEHPYIAFPVVSTISAILSRHGLVRSHPRRLKRSVSPHQLRISHEPNEIWCVDFKGQFQTRDQKDCYPLTITDHYSRYLLACEALSSPSIQESLPVFKECFSKYGLPQVIRSDNGTPFASLSAPFGLTHLAVWLVKLGIILERIDLGHPEQNSRHERMHRTLKEEACFPPASNLFTQQDRFEVFKKTYNTVRPHEALGQKTPASWYHKSDRPYPKTLSDCEYPHHTLTRKVDSSGRISLNGNHQVRISKVFTGEFLGFKDYNDSWLVSFSQYDIGTIDKETHTFESLEYQNA</sequence>
<dbReference type="EMBL" id="MWBQ01000087">
    <property type="protein sequence ID" value="OQA57657.1"/>
    <property type="molecule type" value="Genomic_DNA"/>
</dbReference>
<dbReference type="PROSITE" id="PS50994">
    <property type="entry name" value="INTEGRASE"/>
    <property type="match status" value="1"/>
</dbReference>